<reference evidence="2" key="1">
    <citation type="journal article" date="2014" name="Genome Announc.">
        <title>De novo whole-genome sequence and genome annotation of Lichtheimia ramosa.</title>
        <authorList>
            <person name="Linde J."/>
            <person name="Schwartze V."/>
            <person name="Binder U."/>
            <person name="Lass-Florl C."/>
            <person name="Voigt K."/>
            <person name="Horn F."/>
        </authorList>
    </citation>
    <scope>NUCLEOTIDE SEQUENCE</scope>
    <source>
        <strain evidence="2">JMRC FSU:6197</strain>
    </source>
</reference>
<feature type="compositionally biased region" description="Polar residues" evidence="1">
    <location>
        <begin position="168"/>
        <end position="179"/>
    </location>
</feature>
<dbReference type="EMBL" id="LK023385">
    <property type="protein sequence ID" value="CDS13991.1"/>
    <property type="molecule type" value="Genomic_DNA"/>
</dbReference>
<feature type="compositionally biased region" description="Basic residues" evidence="1">
    <location>
        <begin position="207"/>
        <end position="219"/>
    </location>
</feature>
<accession>A0A077X2H2</accession>
<feature type="region of interest" description="Disordered" evidence="1">
    <location>
        <begin position="232"/>
        <end position="265"/>
    </location>
</feature>
<dbReference type="OrthoDB" id="10593441at2759"/>
<feature type="compositionally biased region" description="Basic residues" evidence="1">
    <location>
        <begin position="186"/>
        <end position="197"/>
    </location>
</feature>
<protein>
    <submittedName>
        <fullName evidence="2">Uncharacterized protein</fullName>
    </submittedName>
</protein>
<sequence length="279" mass="31149">MHAIRTANPDNTLIVHTSYPKIFDCITAAERTIRECRLPQLPDTDVVISMIKERPGRVIGHATSHKEDLSFGHRATVLAIASRKRAARTIADDPRFQSIIHASRLRNDQSLGSNIASSSSSSHTDINVPEITIHPIPPSMTMSSSSSADTLQQPTTHNVMDQAVLSHQSATGNNDSSSVVMPEGKKGKKRKLRRDKKERRDTTKAPKLAKPKSTSKRNQRLQQMEDMFEPAIDHGLDLSDEEESQQQPTTTTTLDNVSQQPIPQERSQGWISWIRSIFF</sequence>
<organism evidence="2">
    <name type="scientific">Lichtheimia ramosa</name>
    <dbReference type="NCBI Taxonomy" id="688394"/>
    <lineage>
        <taxon>Eukaryota</taxon>
        <taxon>Fungi</taxon>
        <taxon>Fungi incertae sedis</taxon>
        <taxon>Mucoromycota</taxon>
        <taxon>Mucoromycotina</taxon>
        <taxon>Mucoromycetes</taxon>
        <taxon>Mucorales</taxon>
        <taxon>Lichtheimiaceae</taxon>
        <taxon>Lichtheimia</taxon>
    </lineage>
</organism>
<evidence type="ECO:0000256" key="1">
    <source>
        <dbReference type="SAM" id="MobiDB-lite"/>
    </source>
</evidence>
<feature type="region of interest" description="Disordered" evidence="1">
    <location>
        <begin position="111"/>
        <end position="153"/>
    </location>
</feature>
<feature type="region of interest" description="Disordered" evidence="1">
    <location>
        <begin position="168"/>
        <end position="220"/>
    </location>
</feature>
<feature type="compositionally biased region" description="Polar residues" evidence="1">
    <location>
        <begin position="254"/>
        <end position="265"/>
    </location>
</feature>
<gene>
    <name evidence="2" type="ORF">LRAMOSA06162</name>
</gene>
<name>A0A077X2H2_9FUNG</name>
<proteinExistence type="predicted"/>
<dbReference type="AlphaFoldDB" id="A0A077X2H2"/>
<evidence type="ECO:0000313" key="2">
    <source>
        <dbReference type="EMBL" id="CDS13991.1"/>
    </source>
</evidence>